<accession>C0QUX0</accession>
<dbReference type="KEGG" id="pmx:PERMA_A0041"/>
<feature type="chain" id="PRO_5002900812" evidence="1">
    <location>
        <begin position="21"/>
        <end position="130"/>
    </location>
</feature>
<dbReference type="PaxDb" id="123214-PERMA_A0041"/>
<keyword evidence="2" id="KW-0614">Plasmid</keyword>
<evidence type="ECO:0000313" key="2">
    <source>
        <dbReference type="EMBL" id="ACO04994.1"/>
    </source>
</evidence>
<dbReference type="Proteomes" id="UP000001366">
    <property type="component" value="Plasmid unnamed"/>
</dbReference>
<reference evidence="2 3" key="1">
    <citation type="journal article" date="2009" name="J. Bacteriol.">
        <title>Complete and draft genome sequences of six members of the Aquificales.</title>
        <authorList>
            <person name="Reysenbach A.L."/>
            <person name="Hamamura N."/>
            <person name="Podar M."/>
            <person name="Griffiths E."/>
            <person name="Ferreira S."/>
            <person name="Hochstein R."/>
            <person name="Heidelberg J."/>
            <person name="Johnson J."/>
            <person name="Mead D."/>
            <person name="Pohorille A."/>
            <person name="Sarmiento M."/>
            <person name="Schweighofer K."/>
            <person name="Seshadri R."/>
            <person name="Voytek M.A."/>
        </authorList>
    </citation>
    <scope>NUCLEOTIDE SEQUENCE [LARGE SCALE GENOMIC DNA]</scope>
    <source>
        <strain evidence="3">DSM 14350 / EX-H1</strain>
        <plasmid evidence="3">pPERMA01</plasmid>
    </source>
</reference>
<organism evidence="2 3">
    <name type="scientific">Persephonella marina (strain DSM 14350 / EX-H1)</name>
    <dbReference type="NCBI Taxonomy" id="123214"/>
    <lineage>
        <taxon>Bacteria</taxon>
        <taxon>Pseudomonadati</taxon>
        <taxon>Aquificota</taxon>
        <taxon>Aquificia</taxon>
        <taxon>Aquificales</taxon>
        <taxon>Hydrogenothermaceae</taxon>
        <taxon>Persephonella</taxon>
    </lineage>
</organism>
<keyword evidence="1" id="KW-0732">Signal</keyword>
<dbReference type="HOGENOM" id="CLU_1936077_0_0_0"/>
<dbReference type="EMBL" id="CP001231">
    <property type="protein sequence ID" value="ACO04994.1"/>
    <property type="molecule type" value="Genomic_DNA"/>
</dbReference>
<dbReference type="AlphaFoldDB" id="C0QUX0"/>
<feature type="signal peptide" evidence="1">
    <location>
        <begin position="1"/>
        <end position="20"/>
    </location>
</feature>
<dbReference type="RefSeq" id="WP_012675182.1">
    <property type="nucleotide sequence ID" value="NC_012439.1"/>
</dbReference>
<sequence>MRKLKIISLLAILLSSCAEYKSQEMVIDGEKKKVLVADNYFAKVEGIRPFEKQPKGEYDGLLFIVKPDTAFTTSGMENYLLICSLAKAKVGYKTVNCKCLEPDIDEYYPNSAYVYERLFSDKDCKNQIKL</sequence>
<proteinExistence type="predicted"/>
<geneLocation type="plasmid" evidence="3">
    <name>pPERMA01</name>
</geneLocation>
<evidence type="ECO:0000256" key="1">
    <source>
        <dbReference type="SAM" id="SignalP"/>
    </source>
</evidence>
<keyword evidence="3" id="KW-1185">Reference proteome</keyword>
<protein>
    <submittedName>
        <fullName evidence="2">Putative lipoprotein</fullName>
    </submittedName>
</protein>
<evidence type="ECO:0000313" key="3">
    <source>
        <dbReference type="Proteomes" id="UP000001366"/>
    </source>
</evidence>
<gene>
    <name evidence="2" type="ordered locus">PERMA_A0041</name>
</gene>
<name>C0QUX0_PERMH</name>
<keyword evidence="2" id="KW-0449">Lipoprotein</keyword>
<dbReference type="PROSITE" id="PS51257">
    <property type="entry name" value="PROKAR_LIPOPROTEIN"/>
    <property type="match status" value="1"/>
</dbReference>